<gene>
    <name evidence="1" type="ORF">MACH26_10050</name>
</gene>
<organism evidence="1 2">
    <name type="scientific">Planctobacterium marinum</name>
    <dbReference type="NCBI Taxonomy" id="1631968"/>
    <lineage>
        <taxon>Bacteria</taxon>
        <taxon>Pseudomonadati</taxon>
        <taxon>Pseudomonadota</taxon>
        <taxon>Gammaproteobacteria</taxon>
        <taxon>Alteromonadales</taxon>
        <taxon>Alteromonadaceae</taxon>
        <taxon>Planctobacterium</taxon>
    </lineage>
</organism>
<dbReference type="EMBL" id="AP027272">
    <property type="protein sequence ID" value="BDX05484.1"/>
    <property type="molecule type" value="Genomic_DNA"/>
</dbReference>
<dbReference type="Proteomes" id="UP001333710">
    <property type="component" value="Chromosome"/>
</dbReference>
<dbReference type="AlphaFoldDB" id="A0AA48HHN5"/>
<dbReference type="KEGG" id="pmaw:MACH26_10050"/>
<proteinExistence type="predicted"/>
<reference evidence="1" key="1">
    <citation type="submission" date="2023-01" db="EMBL/GenBank/DDBJ databases">
        <title>Complete genome sequence of Planctobacterium marinum strain Dej080120_11.</title>
        <authorList>
            <person name="Ueki S."/>
            <person name="Maruyama F."/>
        </authorList>
    </citation>
    <scope>NUCLEOTIDE SEQUENCE</scope>
    <source>
        <strain evidence="1">Dej080120_11</strain>
    </source>
</reference>
<sequence>MYQSTAHEQARKQGEFFHASEYPVGKFSSGSGVHHIKVVVQRIIWLKNQHRSVKSAKYCIMANL</sequence>
<evidence type="ECO:0000313" key="1">
    <source>
        <dbReference type="EMBL" id="BDX05484.1"/>
    </source>
</evidence>
<name>A0AA48HHN5_9ALTE</name>
<protein>
    <submittedName>
        <fullName evidence="1">Uncharacterized protein</fullName>
    </submittedName>
</protein>
<accession>A0AA48HHN5</accession>
<keyword evidence="2" id="KW-1185">Reference proteome</keyword>
<evidence type="ECO:0000313" key="2">
    <source>
        <dbReference type="Proteomes" id="UP001333710"/>
    </source>
</evidence>